<dbReference type="GO" id="GO:0000976">
    <property type="term" value="F:transcription cis-regulatory region binding"/>
    <property type="evidence" value="ECO:0007669"/>
    <property type="project" value="TreeGrafter"/>
</dbReference>
<dbReference type="Pfam" id="PF00010">
    <property type="entry name" value="HLH"/>
    <property type="match status" value="1"/>
</dbReference>
<dbReference type="Proteomes" id="UP000712600">
    <property type="component" value="Unassembled WGS sequence"/>
</dbReference>
<dbReference type="PROSITE" id="PS50888">
    <property type="entry name" value="BHLH"/>
    <property type="match status" value="1"/>
</dbReference>
<keyword evidence="3 5" id="KW-0804">Transcription</keyword>
<dbReference type="FunFam" id="4.10.280.10:FF:000078">
    <property type="entry name" value="Transcription factor bHLH13"/>
    <property type="match status" value="1"/>
</dbReference>
<dbReference type="InterPro" id="IPR025610">
    <property type="entry name" value="MYC/MYB_N"/>
</dbReference>
<dbReference type="CDD" id="cd11449">
    <property type="entry name" value="bHLH_AtAIB_like"/>
    <property type="match status" value="1"/>
</dbReference>
<comment type="subcellular location">
    <subcellularLocation>
        <location evidence="1 5">Nucleus</location>
    </subcellularLocation>
</comment>
<dbReference type="PANTHER" id="PTHR11514">
    <property type="entry name" value="MYC"/>
    <property type="match status" value="1"/>
</dbReference>
<gene>
    <name evidence="7" type="ORF">F2Q69_00010330</name>
</gene>
<dbReference type="InterPro" id="IPR045084">
    <property type="entry name" value="AIB/MYC-like"/>
</dbReference>
<evidence type="ECO:0000259" key="6">
    <source>
        <dbReference type="PROSITE" id="PS50888"/>
    </source>
</evidence>
<dbReference type="Pfam" id="PF14215">
    <property type="entry name" value="bHLH-MYC_N"/>
    <property type="match status" value="1"/>
</dbReference>
<name>A0A8S9QKU4_BRACR</name>
<dbReference type="SMART" id="SM00353">
    <property type="entry name" value="HLH"/>
    <property type="match status" value="1"/>
</dbReference>
<accession>A0A8S9QKU4</accession>
<reference evidence="7" key="1">
    <citation type="submission" date="2019-12" db="EMBL/GenBank/DDBJ databases">
        <title>Genome sequencing and annotation of Brassica cretica.</title>
        <authorList>
            <person name="Studholme D.J."/>
            <person name="Sarris P."/>
        </authorList>
    </citation>
    <scope>NUCLEOTIDE SEQUENCE</scope>
    <source>
        <strain evidence="7">PFS-109/04</strain>
        <tissue evidence="7">Leaf</tissue>
    </source>
</reference>
<dbReference type="SUPFAM" id="SSF47459">
    <property type="entry name" value="HLH, helix-loop-helix DNA-binding domain"/>
    <property type="match status" value="1"/>
</dbReference>
<dbReference type="EMBL" id="QGKX02000996">
    <property type="protein sequence ID" value="KAF3553013.1"/>
    <property type="molecule type" value="Genomic_DNA"/>
</dbReference>
<dbReference type="GO" id="GO:0003700">
    <property type="term" value="F:DNA-binding transcription factor activity"/>
    <property type="evidence" value="ECO:0007669"/>
    <property type="project" value="InterPro"/>
</dbReference>
<evidence type="ECO:0000256" key="1">
    <source>
        <dbReference type="ARBA" id="ARBA00004123"/>
    </source>
</evidence>
<dbReference type="GO" id="GO:0005634">
    <property type="term" value="C:nucleus"/>
    <property type="evidence" value="ECO:0007669"/>
    <property type="project" value="UniProtKB-SubCell"/>
</dbReference>
<dbReference type="PANTHER" id="PTHR11514:SF119">
    <property type="entry name" value="TRANSCRIPTION FACTOR ABA-INDUCIBLE BHLH-TYPE"/>
    <property type="match status" value="1"/>
</dbReference>
<dbReference type="InterPro" id="IPR011598">
    <property type="entry name" value="bHLH_dom"/>
</dbReference>
<protein>
    <recommendedName>
        <fullName evidence="5">Transcription factor</fullName>
        <shortName evidence="5">bHLH transcription factor</shortName>
    </recommendedName>
    <alternativeName>
        <fullName evidence="5">Basic helix-loop-helix protein</fullName>
    </alternativeName>
</protein>
<sequence>MNTSDVVGWEDEDTRSMVSAVLGNSASEFLTANSNSNQNLFLVMGTDDGLNEKLSRLVDSPNPESFSWNYAVFWQQTVSRSGQQVLAWGDGCCREPKEEESMAYNLEEEMRWQYMRKRVLQKLHRMFGGSDEDDYALSLENVTATEMFFLASMYFFFNHGEGGPGRCFASGRHVWLSDAVGSDYCFRSFMVKSAGIRTVVMVPTDAGVLELGSVWSLPENVELVRSVQGLFARRVKPPNMSGGKIHKLFGQELNISHHNNNGSTIGYTSQEIDVKVQENVNVVVVDDKNHKVMKTSCNEKRPASLLPEGVSVVEEKRPRKRGRKPANGREEALNHVEAERQRREKLNQRFYALRAVVPNISKMDKASLLGDAISYIKELQERVKIIEAEAVSESNTMTTKGEESQEVVDVQAGEEEVIVRVVSPLESHPASRIIQAMRNSEVVSVMESKLSLAEDRLFHTFVVKNNNGSDPLTKEKVIAAAYPETSLTQQLLLPSSSSQVSDPKSKLASYAAMSLRRSILGLHRQTHNLSLSKSSPFSITNISSPSAAVMGREISSTPFSLTQRLKPDSVNLVGDRSLGQSQLARLPSSRGYSNTSLVRKIPVLFHINAGMEEVLADYVHQELTRNLMVISLGLFQIIVIKDVVVFLFF</sequence>
<evidence type="ECO:0000256" key="4">
    <source>
        <dbReference type="ARBA" id="ARBA00023242"/>
    </source>
</evidence>
<dbReference type="AlphaFoldDB" id="A0A8S9QKU4"/>
<keyword evidence="4 5" id="KW-0539">Nucleus</keyword>
<evidence type="ECO:0000256" key="3">
    <source>
        <dbReference type="ARBA" id="ARBA00023163"/>
    </source>
</evidence>
<proteinExistence type="predicted"/>
<evidence type="ECO:0000313" key="8">
    <source>
        <dbReference type="Proteomes" id="UP000712600"/>
    </source>
</evidence>
<comment type="caution">
    <text evidence="7">The sequence shown here is derived from an EMBL/GenBank/DDBJ whole genome shotgun (WGS) entry which is preliminary data.</text>
</comment>
<evidence type="ECO:0000313" key="7">
    <source>
        <dbReference type="EMBL" id="KAF3553013.1"/>
    </source>
</evidence>
<feature type="domain" description="BHLH" evidence="6">
    <location>
        <begin position="330"/>
        <end position="379"/>
    </location>
</feature>
<dbReference type="InterPro" id="IPR036638">
    <property type="entry name" value="HLH_DNA-bd_sf"/>
</dbReference>
<evidence type="ECO:0000256" key="2">
    <source>
        <dbReference type="ARBA" id="ARBA00023015"/>
    </source>
</evidence>
<dbReference type="Gene3D" id="4.10.280.10">
    <property type="entry name" value="Helix-loop-helix DNA-binding domain"/>
    <property type="match status" value="1"/>
</dbReference>
<dbReference type="GO" id="GO:0046983">
    <property type="term" value="F:protein dimerization activity"/>
    <property type="evidence" value="ECO:0007669"/>
    <property type="project" value="InterPro"/>
</dbReference>
<organism evidence="7 8">
    <name type="scientific">Brassica cretica</name>
    <name type="common">Mustard</name>
    <dbReference type="NCBI Taxonomy" id="69181"/>
    <lineage>
        <taxon>Eukaryota</taxon>
        <taxon>Viridiplantae</taxon>
        <taxon>Streptophyta</taxon>
        <taxon>Embryophyta</taxon>
        <taxon>Tracheophyta</taxon>
        <taxon>Spermatophyta</taxon>
        <taxon>Magnoliopsida</taxon>
        <taxon>eudicotyledons</taxon>
        <taxon>Gunneridae</taxon>
        <taxon>Pentapetalae</taxon>
        <taxon>rosids</taxon>
        <taxon>malvids</taxon>
        <taxon>Brassicales</taxon>
        <taxon>Brassicaceae</taxon>
        <taxon>Brassiceae</taxon>
        <taxon>Brassica</taxon>
    </lineage>
</organism>
<evidence type="ECO:0000256" key="5">
    <source>
        <dbReference type="RuleBase" id="RU369104"/>
    </source>
</evidence>
<keyword evidence="2 5" id="KW-0805">Transcription regulation</keyword>